<comment type="function">
    <text evidence="1 8">Located at the back of the 30S subunit body where it stabilizes the conformation of the head with respect to the body.</text>
</comment>
<evidence type="ECO:0000256" key="10">
    <source>
        <dbReference type="SAM" id="MobiDB-lite"/>
    </source>
</evidence>
<evidence type="ECO:0000256" key="7">
    <source>
        <dbReference type="ARBA" id="ARBA00035255"/>
    </source>
</evidence>
<evidence type="ECO:0000256" key="3">
    <source>
        <dbReference type="ARBA" id="ARBA00022730"/>
    </source>
</evidence>
<dbReference type="InterPro" id="IPR005324">
    <property type="entry name" value="Ribosomal_uS5_C"/>
</dbReference>
<feature type="domain" description="S5 DRBM" evidence="11">
    <location>
        <begin position="12"/>
        <end position="75"/>
    </location>
</feature>
<evidence type="ECO:0000256" key="4">
    <source>
        <dbReference type="ARBA" id="ARBA00022884"/>
    </source>
</evidence>
<evidence type="ECO:0000313" key="12">
    <source>
        <dbReference type="EMBL" id="AWD33173.1"/>
    </source>
</evidence>
<dbReference type="FunFam" id="3.30.230.10:FF:000002">
    <property type="entry name" value="30S ribosomal protein S5"/>
    <property type="match status" value="1"/>
</dbReference>
<dbReference type="InterPro" id="IPR014721">
    <property type="entry name" value="Ribsml_uS5_D2-typ_fold_subgr"/>
</dbReference>
<evidence type="ECO:0000256" key="5">
    <source>
        <dbReference type="ARBA" id="ARBA00022980"/>
    </source>
</evidence>
<dbReference type="EMBL" id="CP025989">
    <property type="protein sequence ID" value="AWD33173.1"/>
    <property type="molecule type" value="Genomic_DNA"/>
</dbReference>
<dbReference type="GO" id="GO:0042254">
    <property type="term" value="P:ribosome biogenesis"/>
    <property type="evidence" value="ECO:0007669"/>
    <property type="project" value="UniProtKB-ARBA"/>
</dbReference>
<dbReference type="Proteomes" id="UP000244519">
    <property type="component" value="Chromosome"/>
</dbReference>
<sequence>MKQAKSQRHDTLQEEVVSVSRVVKVVKGGRRFSFRALVVVGDRKGSVGIGLGKANEVSDAKAKAAHSARSNMVRVQLRDGRTLHHIIESKSGATKVLMRPAQHGAGVIAGPSLRAFLEVLGVKDVVSKCIGSTNPFTVLLAAKKALLQSRSPRAIAAARGISASYIFRNRTDYGRLPQEENDNNSAPSEAVEAETKASE</sequence>
<evidence type="ECO:0000259" key="11">
    <source>
        <dbReference type="PROSITE" id="PS50881"/>
    </source>
</evidence>
<dbReference type="Pfam" id="PF03719">
    <property type="entry name" value="Ribosomal_S5_C"/>
    <property type="match status" value="1"/>
</dbReference>
<keyword evidence="6 8" id="KW-0687">Ribonucleoprotein</keyword>
<gene>
    <name evidence="8" type="primary">rpsE</name>
    <name evidence="12" type="ORF">Fsol_00375</name>
</gene>
<evidence type="ECO:0000256" key="6">
    <source>
        <dbReference type="ARBA" id="ARBA00023274"/>
    </source>
</evidence>
<keyword evidence="4 8" id="KW-0694">RNA-binding</keyword>
<name>A0A2U8BS86_9RICK</name>
<keyword evidence="5 8" id="KW-0689">Ribosomal protein</keyword>
<dbReference type="PANTHER" id="PTHR48277">
    <property type="entry name" value="MITOCHONDRIAL RIBOSOMAL PROTEIN S5"/>
    <property type="match status" value="1"/>
</dbReference>
<evidence type="ECO:0000256" key="1">
    <source>
        <dbReference type="ARBA" id="ARBA00003093"/>
    </source>
</evidence>
<dbReference type="SUPFAM" id="SSF54211">
    <property type="entry name" value="Ribosomal protein S5 domain 2-like"/>
    <property type="match status" value="1"/>
</dbReference>
<reference evidence="12 13" key="1">
    <citation type="journal article" date="2018" name="Genome Biol. Evol.">
        <title>The Genome Sequence of "Candidatus Fokinia solitaria": Insights on Reductive Evolution in Rickettsiales.</title>
        <authorList>
            <person name="Floriano A.M."/>
            <person name="Castelli M."/>
            <person name="Krenek S."/>
            <person name="Berendonk T.U."/>
            <person name="Bazzocchi C."/>
            <person name="Petroni G."/>
            <person name="Sassera D."/>
        </authorList>
    </citation>
    <scope>NUCLEOTIDE SEQUENCE [LARGE SCALE GENOMIC DNA]</scope>
    <source>
        <strain evidence="12">Rio ETE_ALG 3VII</strain>
    </source>
</reference>
<keyword evidence="13" id="KW-1185">Reference proteome</keyword>
<dbReference type="FunFam" id="3.30.160.20:FF:000001">
    <property type="entry name" value="30S ribosomal protein S5"/>
    <property type="match status" value="1"/>
</dbReference>
<dbReference type="GO" id="GO:0015935">
    <property type="term" value="C:small ribosomal subunit"/>
    <property type="evidence" value="ECO:0007669"/>
    <property type="project" value="InterPro"/>
</dbReference>
<proteinExistence type="inferred from homology"/>
<evidence type="ECO:0000256" key="9">
    <source>
        <dbReference type="RuleBase" id="RU003823"/>
    </source>
</evidence>
<dbReference type="PROSITE" id="PS50881">
    <property type="entry name" value="S5_DSRBD"/>
    <property type="match status" value="1"/>
</dbReference>
<dbReference type="OrthoDB" id="9809045at2"/>
<dbReference type="Gene3D" id="3.30.160.20">
    <property type="match status" value="1"/>
</dbReference>
<comment type="subunit">
    <text evidence="8">Part of the 30S ribosomal subunit. Contacts proteins S4 and S8.</text>
</comment>
<comment type="similarity">
    <text evidence="2 8 9">Belongs to the universal ribosomal protein uS5 family.</text>
</comment>
<dbReference type="HAMAP" id="MF_01307_B">
    <property type="entry name" value="Ribosomal_uS5_B"/>
    <property type="match status" value="1"/>
</dbReference>
<dbReference type="PANTHER" id="PTHR48277:SF1">
    <property type="entry name" value="MITOCHONDRIAL RIBOSOMAL PROTEIN S5"/>
    <property type="match status" value="1"/>
</dbReference>
<dbReference type="InterPro" id="IPR020568">
    <property type="entry name" value="Ribosomal_Su5_D2-typ_SF"/>
</dbReference>
<dbReference type="InterPro" id="IPR013810">
    <property type="entry name" value="Ribosomal_uS5_N"/>
</dbReference>
<dbReference type="Pfam" id="PF00333">
    <property type="entry name" value="Ribosomal_S5"/>
    <property type="match status" value="1"/>
</dbReference>
<dbReference type="SUPFAM" id="SSF54768">
    <property type="entry name" value="dsRNA-binding domain-like"/>
    <property type="match status" value="1"/>
</dbReference>
<dbReference type="AlphaFoldDB" id="A0A2U8BS86"/>
<evidence type="ECO:0000313" key="13">
    <source>
        <dbReference type="Proteomes" id="UP000244519"/>
    </source>
</evidence>
<protein>
    <recommendedName>
        <fullName evidence="7 8">Small ribosomal subunit protein uS5</fullName>
    </recommendedName>
</protein>
<dbReference type="GO" id="GO:0006412">
    <property type="term" value="P:translation"/>
    <property type="evidence" value="ECO:0007669"/>
    <property type="project" value="UniProtKB-UniRule"/>
</dbReference>
<dbReference type="InterPro" id="IPR000851">
    <property type="entry name" value="Ribosomal_uS5"/>
</dbReference>
<feature type="region of interest" description="Disordered" evidence="10">
    <location>
        <begin position="174"/>
        <end position="199"/>
    </location>
</feature>
<comment type="domain">
    <text evidence="8">The N-terminal domain interacts with the head of the 30S subunit; the C-terminal domain interacts with the body and contacts protein S4. The interaction surface between S4 and S5 is involved in control of translational fidelity.</text>
</comment>
<dbReference type="NCBIfam" id="TIGR01021">
    <property type="entry name" value="rpsE_bact"/>
    <property type="match status" value="1"/>
</dbReference>
<dbReference type="GO" id="GO:0019843">
    <property type="term" value="F:rRNA binding"/>
    <property type="evidence" value="ECO:0007669"/>
    <property type="project" value="UniProtKB-UniRule"/>
</dbReference>
<dbReference type="GO" id="GO:0003735">
    <property type="term" value="F:structural constituent of ribosome"/>
    <property type="evidence" value="ECO:0007669"/>
    <property type="project" value="UniProtKB-UniRule"/>
</dbReference>
<dbReference type="InterPro" id="IPR005712">
    <property type="entry name" value="Ribosomal_uS5_bac-type"/>
</dbReference>
<comment type="function">
    <text evidence="8">With S4 and S12 plays an important role in translational accuracy.</text>
</comment>
<evidence type="ECO:0000256" key="2">
    <source>
        <dbReference type="ARBA" id="ARBA00008945"/>
    </source>
</evidence>
<accession>A0A2U8BS86</accession>
<dbReference type="GO" id="GO:0005737">
    <property type="term" value="C:cytoplasm"/>
    <property type="evidence" value="ECO:0007669"/>
    <property type="project" value="UniProtKB-ARBA"/>
</dbReference>
<dbReference type="Gene3D" id="3.30.230.10">
    <property type="match status" value="1"/>
</dbReference>
<dbReference type="KEGG" id="fso:Fsol_00375"/>
<organism evidence="12 13">
    <name type="scientific">Candidatus Fokinia solitaria</name>
    <dbReference type="NCBI Taxonomy" id="1802984"/>
    <lineage>
        <taxon>Bacteria</taxon>
        <taxon>Pseudomonadati</taxon>
        <taxon>Pseudomonadota</taxon>
        <taxon>Alphaproteobacteria</taxon>
        <taxon>Rickettsiales</taxon>
        <taxon>Candidatus Midichloriaceae</taxon>
        <taxon>Candidatus Fokinia</taxon>
    </lineage>
</organism>
<evidence type="ECO:0000256" key="8">
    <source>
        <dbReference type="HAMAP-Rule" id="MF_01307"/>
    </source>
</evidence>
<keyword evidence="3 8" id="KW-0699">rRNA-binding</keyword>